<evidence type="ECO:0000256" key="4">
    <source>
        <dbReference type="SAM" id="MobiDB-lite"/>
    </source>
</evidence>
<gene>
    <name evidence="7" type="ORF">H6B30_11250</name>
</gene>
<name>A0A939B3S3_9BACT</name>
<feature type="compositionally biased region" description="Low complexity" evidence="4">
    <location>
        <begin position="250"/>
        <end position="260"/>
    </location>
</feature>
<evidence type="ECO:0000313" key="7">
    <source>
        <dbReference type="EMBL" id="MBM6662318.1"/>
    </source>
</evidence>
<dbReference type="AlphaFoldDB" id="A0A939B3S3"/>
<dbReference type="GO" id="GO:0003677">
    <property type="term" value="F:DNA binding"/>
    <property type="evidence" value="ECO:0007669"/>
    <property type="project" value="UniProtKB-KW"/>
</dbReference>
<feature type="region of interest" description="Disordered" evidence="4">
    <location>
        <begin position="353"/>
        <end position="425"/>
    </location>
</feature>
<evidence type="ECO:0000259" key="6">
    <source>
        <dbReference type="PROSITE" id="PS51782"/>
    </source>
</evidence>
<dbReference type="EMBL" id="JACJJL010000019">
    <property type="protein sequence ID" value="MBM6662318.1"/>
    <property type="molecule type" value="Genomic_DNA"/>
</dbReference>
<sequence length="505" mass="51715">MNMITVQELARVLAERKKLEESVARSFVSTMFDVVRVALERDKLVKVKGLGTFKLIEVSARESVNVNSGERMLIGSYGKITFTPDSIMKEIVNKPFSQFETVVLNDGVEFDDIEQQGGEPVPEPAVETDGDISEGYADSDAEQEAEPAAEIDTEPDAGDGSGMNGNAANGHGQEGLSREPDGGLAGPAAGNGGSSGPDAADAEAGPEATGATSVAGPSVGAVTDAGDKHAAAVSLENHAQPAAVSVAGPDAGQSSASDAEAQAEADAGETVIPAVDRVEESAGRTGISPSSPTACAEKADDGEAVPEPEAGARGRGVRAAMLSLLVVVLMAASAYGGYLFGLYKAYGPALAKDGGRGQTATQAKPAVQPVKSVQPAATADSAAAKAAPADTATAVPPAGKAAAPAEKAAGNDEGGKARPTEAKAFDPAKYDAMDSRVRTGAYRIVGTDRVVRVKQGESLQRISDRMLGPGMECYIEVYNGLPANADLKEGQALKIPKLELRKKRR</sequence>
<evidence type="ECO:0000313" key="8">
    <source>
        <dbReference type="Proteomes" id="UP000764045"/>
    </source>
</evidence>
<feature type="compositionally biased region" description="Gly residues" evidence="4">
    <location>
        <begin position="183"/>
        <end position="195"/>
    </location>
</feature>
<dbReference type="InterPro" id="IPR000119">
    <property type="entry name" value="Hist_DNA-bd"/>
</dbReference>
<keyword evidence="8" id="KW-1185">Reference proteome</keyword>
<dbReference type="Gene3D" id="4.10.520.10">
    <property type="entry name" value="IHF-like DNA-binding proteins"/>
    <property type="match status" value="1"/>
</dbReference>
<evidence type="ECO:0000256" key="1">
    <source>
        <dbReference type="ARBA" id="ARBA00010529"/>
    </source>
</evidence>
<evidence type="ECO:0000256" key="3">
    <source>
        <dbReference type="RuleBase" id="RU003939"/>
    </source>
</evidence>
<keyword evidence="2 7" id="KW-0238">DNA-binding</keyword>
<feature type="region of interest" description="Disordered" evidence="4">
    <location>
        <begin position="246"/>
        <end position="314"/>
    </location>
</feature>
<keyword evidence="5" id="KW-1133">Transmembrane helix</keyword>
<feature type="compositionally biased region" description="Low complexity" evidence="4">
    <location>
        <begin position="375"/>
        <end position="408"/>
    </location>
</feature>
<dbReference type="InterPro" id="IPR010992">
    <property type="entry name" value="IHF-like_DNA-bd_dom_sf"/>
</dbReference>
<evidence type="ECO:0000256" key="5">
    <source>
        <dbReference type="SAM" id="Phobius"/>
    </source>
</evidence>
<dbReference type="Pfam" id="PF00216">
    <property type="entry name" value="Bac_DNA_binding"/>
    <property type="match status" value="1"/>
</dbReference>
<feature type="region of interest" description="Disordered" evidence="4">
    <location>
        <begin position="113"/>
        <end position="222"/>
    </location>
</feature>
<dbReference type="PROSITE" id="PS51782">
    <property type="entry name" value="LYSM"/>
    <property type="match status" value="1"/>
</dbReference>
<feature type="compositionally biased region" description="Low complexity" evidence="4">
    <location>
        <begin position="196"/>
        <end position="213"/>
    </location>
</feature>
<feature type="transmembrane region" description="Helical" evidence="5">
    <location>
        <begin position="322"/>
        <end position="343"/>
    </location>
</feature>
<dbReference type="PANTHER" id="PTHR33175:SF2">
    <property type="entry name" value="INTEGRATION HOST FACTOR SUBUNIT ALPHA"/>
    <property type="match status" value="1"/>
</dbReference>
<dbReference type="PANTHER" id="PTHR33175">
    <property type="entry name" value="DNA-BINDING PROTEIN HU"/>
    <property type="match status" value="1"/>
</dbReference>
<dbReference type="SMART" id="SM00411">
    <property type="entry name" value="BHL"/>
    <property type="match status" value="1"/>
</dbReference>
<evidence type="ECO:0000256" key="2">
    <source>
        <dbReference type="ARBA" id="ARBA00023125"/>
    </source>
</evidence>
<comment type="similarity">
    <text evidence="1 3">Belongs to the bacterial histone-like protein family.</text>
</comment>
<comment type="caution">
    <text evidence="7">The sequence shown here is derived from an EMBL/GenBank/DDBJ whole genome shotgun (WGS) entry which is preliminary data.</text>
</comment>
<accession>A0A939B3S3</accession>
<keyword evidence="5" id="KW-0472">Membrane</keyword>
<feature type="domain" description="LysM" evidence="6">
    <location>
        <begin position="449"/>
        <end position="495"/>
    </location>
</feature>
<keyword evidence="5" id="KW-0812">Transmembrane</keyword>
<feature type="compositionally biased region" description="Acidic residues" evidence="4">
    <location>
        <begin position="126"/>
        <end position="157"/>
    </location>
</feature>
<dbReference type="SUPFAM" id="SSF47729">
    <property type="entry name" value="IHF-like DNA-binding proteins"/>
    <property type="match status" value="1"/>
</dbReference>
<dbReference type="GO" id="GO:0030527">
    <property type="term" value="F:structural constituent of chromatin"/>
    <property type="evidence" value="ECO:0007669"/>
    <property type="project" value="InterPro"/>
</dbReference>
<organism evidence="7 8">
    <name type="scientific">Marseilla massiliensis</name>
    <dbReference type="NCBI Taxonomy" id="1841864"/>
    <lineage>
        <taxon>Bacteria</taxon>
        <taxon>Pseudomonadati</taxon>
        <taxon>Bacteroidota</taxon>
        <taxon>Bacteroidia</taxon>
        <taxon>Bacteroidales</taxon>
        <taxon>Prevotellaceae</taxon>
        <taxon>Marseilla</taxon>
    </lineage>
</organism>
<dbReference type="Proteomes" id="UP000764045">
    <property type="component" value="Unassembled WGS sequence"/>
</dbReference>
<dbReference type="GO" id="GO:0005829">
    <property type="term" value="C:cytosol"/>
    <property type="evidence" value="ECO:0007669"/>
    <property type="project" value="TreeGrafter"/>
</dbReference>
<proteinExistence type="inferred from homology"/>
<protein>
    <submittedName>
        <fullName evidence="7">HU family DNA-binding protein</fullName>
    </submittedName>
</protein>
<dbReference type="RefSeq" id="WP_205110650.1">
    <property type="nucleotide sequence ID" value="NZ_JACJJL010000019.1"/>
</dbReference>
<dbReference type="InterPro" id="IPR018392">
    <property type="entry name" value="LysM"/>
</dbReference>
<reference evidence="7 8" key="1">
    <citation type="journal article" date="2021" name="Sci. Rep.">
        <title>The distribution of antibiotic resistance genes in chicken gut microbiota commensals.</title>
        <authorList>
            <person name="Juricova H."/>
            <person name="Matiasovicova J."/>
            <person name="Kubasova T."/>
            <person name="Cejkova D."/>
            <person name="Rychlik I."/>
        </authorList>
    </citation>
    <scope>NUCLEOTIDE SEQUENCE [LARGE SCALE GENOMIC DNA]</scope>
    <source>
        <strain evidence="7 8">An819</strain>
    </source>
</reference>
<feature type="compositionally biased region" description="Basic and acidic residues" evidence="4">
    <location>
        <begin position="409"/>
        <end position="425"/>
    </location>
</feature>